<gene>
    <name evidence="9" type="ORF">GCM10007160_18040</name>
</gene>
<dbReference type="Gene3D" id="1.10.1320.10">
    <property type="entry name" value="DNA-directed RNA polymerase, N-terminal domain"/>
    <property type="match status" value="1"/>
</dbReference>
<dbReference type="Pfam" id="PF00940">
    <property type="entry name" value="RNA_pol"/>
    <property type="match status" value="1"/>
</dbReference>
<accession>A0ABQ2YQS9</accession>
<dbReference type="Gene3D" id="1.10.150.20">
    <property type="entry name" value="5' to 3' exonuclease, C-terminal subdomain"/>
    <property type="match status" value="1"/>
</dbReference>
<dbReference type="InterPro" id="IPR002092">
    <property type="entry name" value="DNA-dir_Rpol_phage-type"/>
</dbReference>
<proteinExistence type="inferred from homology"/>
<protein>
    <recommendedName>
        <fullName evidence="2">DNA-directed RNA polymerase</fullName>
        <ecNumber evidence="2">2.7.7.6</ecNumber>
    </recommendedName>
</protein>
<comment type="catalytic activity">
    <reaction evidence="7">
        <text>RNA(n) + a ribonucleoside 5'-triphosphate = RNA(n+1) + diphosphate</text>
        <dbReference type="Rhea" id="RHEA:21248"/>
        <dbReference type="Rhea" id="RHEA-COMP:14527"/>
        <dbReference type="Rhea" id="RHEA-COMP:17342"/>
        <dbReference type="ChEBI" id="CHEBI:33019"/>
        <dbReference type="ChEBI" id="CHEBI:61557"/>
        <dbReference type="ChEBI" id="CHEBI:140395"/>
        <dbReference type="EC" id="2.7.7.6"/>
    </reaction>
</comment>
<evidence type="ECO:0000256" key="1">
    <source>
        <dbReference type="ARBA" id="ARBA00009493"/>
    </source>
</evidence>
<evidence type="ECO:0000256" key="2">
    <source>
        <dbReference type="ARBA" id="ARBA00012418"/>
    </source>
</evidence>
<evidence type="ECO:0000256" key="7">
    <source>
        <dbReference type="ARBA" id="ARBA00048552"/>
    </source>
</evidence>
<dbReference type="InterPro" id="IPR037159">
    <property type="entry name" value="RNA_POL_N_sf"/>
</dbReference>
<evidence type="ECO:0000256" key="3">
    <source>
        <dbReference type="ARBA" id="ARBA00022478"/>
    </source>
</evidence>
<dbReference type="EMBL" id="BMXS01000007">
    <property type="protein sequence ID" value="GGX90970.1"/>
    <property type="molecule type" value="Genomic_DNA"/>
</dbReference>
<name>A0ABQ2YQS9_9GAMM</name>
<dbReference type="EC" id="2.7.7.6" evidence="2"/>
<evidence type="ECO:0000313" key="9">
    <source>
        <dbReference type="EMBL" id="GGX90970.1"/>
    </source>
</evidence>
<dbReference type="SUPFAM" id="SSF56672">
    <property type="entry name" value="DNA/RNA polymerases"/>
    <property type="match status" value="1"/>
</dbReference>
<dbReference type="Proteomes" id="UP000653056">
    <property type="component" value="Unassembled WGS sequence"/>
</dbReference>
<feature type="domain" description="DNA-directed RNA polymerase N-terminal" evidence="8">
    <location>
        <begin position="25"/>
        <end position="307"/>
    </location>
</feature>
<comment type="caution">
    <text evidence="9">The sequence shown here is derived from an EMBL/GenBank/DDBJ whole genome shotgun (WGS) entry which is preliminary data.</text>
</comment>
<evidence type="ECO:0000256" key="5">
    <source>
        <dbReference type="ARBA" id="ARBA00022695"/>
    </source>
</evidence>
<dbReference type="PANTHER" id="PTHR10102">
    <property type="entry name" value="DNA-DIRECTED RNA POLYMERASE, MITOCHONDRIAL"/>
    <property type="match status" value="1"/>
</dbReference>
<dbReference type="PANTHER" id="PTHR10102:SF0">
    <property type="entry name" value="DNA-DIRECTED RNA POLYMERASE, MITOCHONDRIAL"/>
    <property type="match status" value="1"/>
</dbReference>
<dbReference type="Gene3D" id="1.10.287.260">
    <property type="match status" value="1"/>
</dbReference>
<keyword evidence="5" id="KW-0548">Nucleotidyltransferase</keyword>
<dbReference type="PROSITE" id="PS00900">
    <property type="entry name" value="RNA_POL_PHAGE_1"/>
    <property type="match status" value="1"/>
</dbReference>
<evidence type="ECO:0000256" key="6">
    <source>
        <dbReference type="ARBA" id="ARBA00023163"/>
    </source>
</evidence>
<evidence type="ECO:0000256" key="4">
    <source>
        <dbReference type="ARBA" id="ARBA00022679"/>
    </source>
</evidence>
<dbReference type="Pfam" id="PF14700">
    <property type="entry name" value="RPOL_N"/>
    <property type="match status" value="1"/>
</dbReference>
<keyword evidence="3 9" id="KW-0240">DNA-directed RNA polymerase</keyword>
<dbReference type="Gene3D" id="1.10.287.280">
    <property type="match status" value="1"/>
</dbReference>
<evidence type="ECO:0000313" key="10">
    <source>
        <dbReference type="Proteomes" id="UP000653056"/>
    </source>
</evidence>
<evidence type="ECO:0000259" key="8">
    <source>
        <dbReference type="SMART" id="SM01311"/>
    </source>
</evidence>
<dbReference type="InterPro" id="IPR024075">
    <property type="entry name" value="DNA-dir_RNA_pol_helix_hairp_sf"/>
</dbReference>
<reference evidence="10" key="1">
    <citation type="journal article" date="2019" name="Int. J. Syst. Evol. Microbiol.">
        <title>The Global Catalogue of Microorganisms (GCM) 10K type strain sequencing project: providing services to taxonomists for standard genome sequencing and annotation.</title>
        <authorList>
            <consortium name="The Broad Institute Genomics Platform"/>
            <consortium name="The Broad Institute Genome Sequencing Center for Infectious Disease"/>
            <person name="Wu L."/>
            <person name="Ma J."/>
        </authorList>
    </citation>
    <scope>NUCLEOTIDE SEQUENCE [LARGE SCALE GENOMIC DNA]</scope>
    <source>
        <strain evidence="10">KCTC 22228</strain>
    </source>
</reference>
<dbReference type="SMART" id="SM01311">
    <property type="entry name" value="RPOL_N"/>
    <property type="match status" value="1"/>
</dbReference>
<keyword evidence="6" id="KW-0804">Transcription</keyword>
<keyword evidence="4" id="KW-0808">Transferase</keyword>
<dbReference type="InterPro" id="IPR043502">
    <property type="entry name" value="DNA/RNA_pol_sf"/>
</dbReference>
<comment type="similarity">
    <text evidence="1">Belongs to the phage and mitochondrial RNA polymerase family.</text>
</comment>
<sequence length="845" mass="95538">MTTESITDQLIREIQNDPEFDAKFDRQVQLEEKMRGMGIDRYWSNIEKAREREQETSVRSVRRLMNQAIVDMTGGIETFLEEALSGKPGVKNTAAVMIKDIEPEVCAYIAARVVLDGIAAGRKFTPTAYRIGMMIEDELAFRAFKEQDKNAHDWLVKREEKNSTSYDRSRKVMRHNMQARDIEVPEWSPEQRTCVGTKLIEIMMNTTGLVTKSSVTRRGTNTEVLIEATPEAMDWINEENNRCELLSPVYLPTIIPPKPWTTPHDGGYWTTRVRKLKFIKTYNRAYLDELNEMDITPVYDAVNAMQSTAWAINPKMLDVVRTLWNNGSTLGGIPAADDYDLPPKPGFLDDENYTKDQWTDEEMDQFKAWKAAATDIHTANAQLKSLRLQLVKILTVAEQFSDEDRVYFPHQLDFRGRAYAVPMFLNPQGSDLAKGLLEFADGVPINDEEARAWLAVHGANVYGYDKDSLEGRVEWVEENEQEILASANDPFNNRMWADADDPFQFLAFCFEWQGLKEEGFGYVSTLPVQMDGSCNGLQNFSAALRDPVGGSAVNLTPQELPADIYQRVADIVEEQVKKDVHSDDEKTALNAAGWLSMGINRKTCKRPVMTLAYGAKEFGFKNQVFEDTVKPAKLELGTDFPWKDGGWGAAEYMGKLIWQSVAQVVVAAREAMDWFQKAARASSKEGLPVRWTTPDGLPVLQAYPKLSTKRIRMTFGGQSLRLSVAKDTGQAPELDRSKQANGISPNWVHSMDASHMRQTVRSCWKEGVRAFALVHDSYGTHAGNAWALADILREAFIEMYTERDVLADFKSELEDQLPEDSKLAPLPSKGSLDLEQVMESDFFFA</sequence>
<dbReference type="InterPro" id="IPR046950">
    <property type="entry name" value="DNA-dir_Rpol_C_phage-type"/>
</dbReference>
<dbReference type="GO" id="GO:0000428">
    <property type="term" value="C:DNA-directed RNA polymerase complex"/>
    <property type="evidence" value="ECO:0007669"/>
    <property type="project" value="UniProtKB-KW"/>
</dbReference>
<keyword evidence="10" id="KW-1185">Reference proteome</keyword>
<organism evidence="9 10">
    <name type="scientific">Litchfieldella qijiaojingensis</name>
    <dbReference type="NCBI Taxonomy" id="980347"/>
    <lineage>
        <taxon>Bacteria</taxon>
        <taxon>Pseudomonadati</taxon>
        <taxon>Pseudomonadota</taxon>
        <taxon>Gammaproteobacteria</taxon>
        <taxon>Oceanospirillales</taxon>
        <taxon>Halomonadaceae</taxon>
        <taxon>Litchfieldella</taxon>
    </lineage>
</organism>
<dbReference type="PROSITE" id="PS00489">
    <property type="entry name" value="RNA_POL_PHAGE_2"/>
    <property type="match status" value="1"/>
</dbReference>
<dbReference type="InterPro" id="IPR029262">
    <property type="entry name" value="RPOL_N"/>
</dbReference>
<dbReference type="RefSeq" id="WP_189468355.1">
    <property type="nucleotide sequence ID" value="NZ_BMXS01000007.1"/>
</dbReference>